<dbReference type="PROSITE" id="PS50994">
    <property type="entry name" value="INTEGRASE"/>
    <property type="match status" value="1"/>
</dbReference>
<keyword evidence="3" id="KW-1185">Reference proteome</keyword>
<name>A0A3Q0FL22_VIGRR</name>
<dbReference type="AlphaFoldDB" id="A0A3Q0FL22"/>
<feature type="compositionally biased region" description="Basic and acidic residues" evidence="1">
    <location>
        <begin position="672"/>
        <end position="686"/>
    </location>
</feature>
<dbReference type="Proteomes" id="UP000087766">
    <property type="component" value="Chromosome 2"/>
</dbReference>
<dbReference type="PANTHER" id="PTHR37610:SF55">
    <property type="entry name" value="RETROTRANSPOSON COPIA-LIKE N-TERMINAL DOMAIN-CONTAINING PROTEIN"/>
    <property type="match status" value="1"/>
</dbReference>
<protein>
    <submittedName>
        <fullName evidence="4">Uncharacterized protein LOC111242680</fullName>
    </submittedName>
</protein>
<dbReference type="GO" id="GO:0015074">
    <property type="term" value="P:DNA integration"/>
    <property type="evidence" value="ECO:0007669"/>
    <property type="project" value="InterPro"/>
</dbReference>
<dbReference type="GeneID" id="111242680"/>
<dbReference type="InterPro" id="IPR001584">
    <property type="entry name" value="Integrase_cat-core"/>
</dbReference>
<evidence type="ECO:0000256" key="1">
    <source>
        <dbReference type="SAM" id="MobiDB-lite"/>
    </source>
</evidence>
<dbReference type="RefSeq" id="XP_022642892.1">
    <property type="nucleotide sequence ID" value="XM_022787171.1"/>
</dbReference>
<evidence type="ECO:0000313" key="4">
    <source>
        <dbReference type="RefSeq" id="XP_022642892.1"/>
    </source>
</evidence>
<dbReference type="Pfam" id="PF07727">
    <property type="entry name" value="RVT_2"/>
    <property type="match status" value="1"/>
</dbReference>
<gene>
    <name evidence="4" type="primary">LOC111242680</name>
</gene>
<proteinExistence type="predicted"/>
<dbReference type="CDD" id="cd09272">
    <property type="entry name" value="RNase_HI_RT_Ty1"/>
    <property type="match status" value="1"/>
</dbReference>
<evidence type="ECO:0000313" key="3">
    <source>
        <dbReference type="Proteomes" id="UP000087766"/>
    </source>
</evidence>
<dbReference type="InterPro" id="IPR013103">
    <property type="entry name" value="RVT_2"/>
</dbReference>
<dbReference type="GO" id="GO:0003676">
    <property type="term" value="F:nucleic acid binding"/>
    <property type="evidence" value="ECO:0007669"/>
    <property type="project" value="InterPro"/>
</dbReference>
<accession>A0A3Q0FL22</accession>
<feature type="region of interest" description="Disordered" evidence="1">
    <location>
        <begin position="641"/>
        <end position="706"/>
    </location>
</feature>
<dbReference type="KEGG" id="vra:111242680"/>
<feature type="compositionally biased region" description="Acidic residues" evidence="1">
    <location>
        <begin position="687"/>
        <end position="697"/>
    </location>
</feature>
<dbReference type="InterPro" id="IPR057670">
    <property type="entry name" value="SH3_retrovirus"/>
</dbReference>
<dbReference type="SUPFAM" id="SSF53098">
    <property type="entry name" value="Ribonuclease H-like"/>
    <property type="match status" value="1"/>
</dbReference>
<dbReference type="InterPro" id="IPR012337">
    <property type="entry name" value="RNaseH-like_sf"/>
</dbReference>
<reference evidence="3" key="1">
    <citation type="journal article" date="2014" name="Nat. Commun.">
        <title>Genome sequence of mungbean and insights into evolution within Vigna species.</title>
        <authorList>
            <person name="Kang Y.J."/>
            <person name="Kim S.K."/>
            <person name="Kim M.Y."/>
            <person name="Lestari P."/>
            <person name="Kim K.H."/>
            <person name="Ha B.K."/>
            <person name="Jun T.H."/>
            <person name="Hwang W.J."/>
            <person name="Lee T."/>
            <person name="Lee J."/>
            <person name="Shim S."/>
            <person name="Yoon M.Y."/>
            <person name="Jang Y.E."/>
            <person name="Han K.S."/>
            <person name="Taeprayoon P."/>
            <person name="Yoon N."/>
            <person name="Somta P."/>
            <person name="Tanya P."/>
            <person name="Kim K.S."/>
            <person name="Gwag J.G."/>
            <person name="Moon J.K."/>
            <person name="Lee Y.H."/>
            <person name="Park B.S."/>
            <person name="Bombarely A."/>
            <person name="Doyle J.J."/>
            <person name="Jackson S.A."/>
            <person name="Schafleitner R."/>
            <person name="Srinives P."/>
            <person name="Varshney R.K."/>
            <person name="Lee S.H."/>
        </authorList>
    </citation>
    <scope>NUCLEOTIDE SEQUENCE [LARGE SCALE GENOMIC DNA]</scope>
    <source>
        <strain evidence="3">cv. VC1973A</strain>
    </source>
</reference>
<feature type="region of interest" description="Disordered" evidence="1">
    <location>
        <begin position="254"/>
        <end position="280"/>
    </location>
</feature>
<feature type="region of interest" description="Disordered" evidence="1">
    <location>
        <begin position="313"/>
        <end position="341"/>
    </location>
</feature>
<evidence type="ECO:0000259" key="2">
    <source>
        <dbReference type="PROSITE" id="PS50994"/>
    </source>
</evidence>
<dbReference type="OrthoDB" id="5544992at2759"/>
<sequence length="984" mass="113111">MDHTDQHDNPANDPSSPFYLHPGENPGLTLISQVLSETNYSSWSRSMRRALLSKNKIKFIDGSIKKPKRTEALFDTWERCNMMVLSWIIKTLSPQIAESVIYVEEAKELWDELRERFSKGDYFKISDLLQDIHSITQGERTVNQFFTDLKILWEELESLRPIPNCTCKIPCSCELSKISLKYREIEHVICFLKGLNDNYNTVRTQILLMEPLPNINRVFSLIMQQERQERSNANQFAETTKILVNTADRNINSWKNDQSWKNQDRGTGANGQGRGRVRNPNHGKQCSYCNKMNHTVDECYSKHGYPPWYKKTDNSQEKKGGWNSANICHSAPGPETVQKGSTNTALNSLTQDQMEKLLKMIEKADDSTHKINQMNRNEKEDKTGTLSWIIDTGAIDHVTYDKGNFMKANIVCDICHYAKQHKLSFPTSISLSEECFDLIIVTYGVPFLFHLFMVIGTFLLLLMTIADIPGLYDSHGINHQTSCVETPEQNSVVERKHQHILYVTRSLMFQSNLPNAYWSYALSHAVYLINRLPTPILKNKTPHDFIYNVPPTYLNLKTFGSLCFASTLESGRNKLDPRAKKGIFLGFKSGVKGYIVLDIHTREIFISRNVVFYESVFPLKNQQNSTGIDDQEISKTVFLNDPLNSSATRGDGRLVEEEEHPNITDQEDIDRDTDGSEADHKYRGSESDIDGQIEENEGEHRCRRSDRVKRAPGYIHQVNQSLTEKNNLKTPYPISKSLSCDSLTEKHLRYIMAITTSTEPRTYNEAKDVSEWAEAMKREIKALQDNNTWFLTKLPPGKTAIASQSWFLHQLDVDNAFLHGELKEEVYMEPPPGLAGCDKGQEVYYRILYFPWVIPHLMEIKKTENGFQISTEEEYRALAATTCEIQWINYLLSDLQVQEAGIPALYCDNKSARHIAHNQSFHERTKHIELDCHVVREKVQANLLHLLPIHSDEQLADVFTKFPHRVRFRSVVPKLRLLTIHHPA</sequence>
<dbReference type="Gene3D" id="3.30.420.10">
    <property type="entry name" value="Ribonuclease H-like superfamily/Ribonuclease H"/>
    <property type="match status" value="1"/>
</dbReference>
<feature type="domain" description="Integrase catalytic" evidence="2">
    <location>
        <begin position="376"/>
        <end position="550"/>
    </location>
</feature>
<dbReference type="InterPro" id="IPR029472">
    <property type="entry name" value="Copia-like_N"/>
</dbReference>
<organism evidence="3 4">
    <name type="scientific">Vigna radiata var. radiata</name>
    <name type="common">Mung bean</name>
    <name type="synonym">Phaseolus aureus</name>
    <dbReference type="NCBI Taxonomy" id="3916"/>
    <lineage>
        <taxon>Eukaryota</taxon>
        <taxon>Viridiplantae</taxon>
        <taxon>Streptophyta</taxon>
        <taxon>Embryophyta</taxon>
        <taxon>Tracheophyta</taxon>
        <taxon>Spermatophyta</taxon>
        <taxon>Magnoliopsida</taxon>
        <taxon>eudicotyledons</taxon>
        <taxon>Gunneridae</taxon>
        <taxon>Pentapetalae</taxon>
        <taxon>rosids</taxon>
        <taxon>fabids</taxon>
        <taxon>Fabales</taxon>
        <taxon>Fabaceae</taxon>
        <taxon>Papilionoideae</taxon>
        <taxon>50 kb inversion clade</taxon>
        <taxon>NPAAA clade</taxon>
        <taxon>indigoferoid/millettioid clade</taxon>
        <taxon>Phaseoleae</taxon>
        <taxon>Vigna</taxon>
    </lineage>
</organism>
<dbReference type="Pfam" id="PF14244">
    <property type="entry name" value="Retrotran_gag_3"/>
    <property type="match status" value="1"/>
</dbReference>
<dbReference type="InterPro" id="IPR036397">
    <property type="entry name" value="RNaseH_sf"/>
</dbReference>
<dbReference type="Pfam" id="PF25597">
    <property type="entry name" value="SH3_retrovirus"/>
    <property type="match status" value="1"/>
</dbReference>
<dbReference type="PANTHER" id="PTHR37610">
    <property type="entry name" value="CCHC-TYPE DOMAIN-CONTAINING PROTEIN"/>
    <property type="match status" value="1"/>
</dbReference>
<reference evidence="4" key="2">
    <citation type="submission" date="2025-08" db="UniProtKB">
        <authorList>
            <consortium name="RefSeq"/>
        </authorList>
    </citation>
    <scope>IDENTIFICATION</scope>
    <source>
        <tissue evidence="4">Leaf</tissue>
    </source>
</reference>